<dbReference type="GO" id="GO:0005886">
    <property type="term" value="C:plasma membrane"/>
    <property type="evidence" value="ECO:0007669"/>
    <property type="project" value="TreeGrafter"/>
</dbReference>
<evidence type="ECO:0000256" key="4">
    <source>
        <dbReference type="SAM" id="Phobius"/>
    </source>
</evidence>
<dbReference type="PANTHER" id="PTHR30627:SF24">
    <property type="entry name" value="PENICILLIN-BINDING PROTEIN 4B"/>
    <property type="match status" value="1"/>
</dbReference>
<proteinExistence type="inferred from homology"/>
<dbReference type="PANTHER" id="PTHR30627">
    <property type="entry name" value="PEPTIDOGLYCAN D,D-TRANSPEPTIDASE"/>
    <property type="match status" value="1"/>
</dbReference>
<dbReference type="InterPro" id="IPR012338">
    <property type="entry name" value="Beta-lactam/transpept-like"/>
</dbReference>
<evidence type="ECO:0000259" key="6">
    <source>
        <dbReference type="Pfam" id="PF03717"/>
    </source>
</evidence>
<dbReference type="Gene3D" id="3.40.710.10">
    <property type="entry name" value="DD-peptidase/beta-lactamase superfamily"/>
    <property type="match status" value="1"/>
</dbReference>
<keyword evidence="3 4" id="KW-0472">Membrane</keyword>
<feature type="domain" description="Penicillin-binding protein transpeptidase" evidence="5">
    <location>
        <begin position="242"/>
        <end position="550"/>
    </location>
</feature>
<feature type="domain" description="Penicillin-binding protein dimerisation" evidence="6">
    <location>
        <begin position="51"/>
        <end position="188"/>
    </location>
</feature>
<dbReference type="SUPFAM" id="SSF56519">
    <property type="entry name" value="Penicillin binding protein dimerisation domain"/>
    <property type="match status" value="1"/>
</dbReference>
<dbReference type="SUPFAM" id="SSF56601">
    <property type="entry name" value="beta-lactamase/transpeptidase-like"/>
    <property type="match status" value="1"/>
</dbReference>
<dbReference type="GO" id="GO:0071972">
    <property type="term" value="F:peptidoglycan L,D-transpeptidase activity"/>
    <property type="evidence" value="ECO:0007669"/>
    <property type="project" value="TreeGrafter"/>
</dbReference>
<sequence>MAYSNRRIYQLLLFFLVAAGFLVLRLFYLQIIHGPQLALEGLSIRVQELPVEVARGEILDCNRLPLTSTSQQYNVIVFPGQIEHKTGQALHKLDTIIDLPQVQLDMALRRLSTSQYPFRLAKDIGYDAARKINEMQIPGIVAVAEKVRYGHGALAAHVVGYINAADNKGVSGIEGMYDELLHGSQPEYVAALVDAGQQLIPGLGYKRMKLTAGNRESNIILTIDKHIQQKVEEVMDHTMVKGAVVVMRPHTGEVLAMASRPAFDANNLSHYLDQNSAPLLNRAISAYQPGSVFKLVVAAAALESKTVRMDDSFFDQGFIDVNNVRFQGWDYEQGPKGRLTLTEAMAHSSNPVFIEIALKLGADKLITMAQKLGYGSRTKLDFWGESKGNLPESDQLYPGDLANLAIGQGFCEATPVQLAQMTATIVNDGIKVEPYIVSMFASPDGAIVKKFQPSSAVRVMSRQTAERLRTMMAAVTQYGTGQAAYVEGAGSAGKTGSAETGRISSTGKGINHAWFAGFTPLDRPQYVIVIFVEEGMSGSNVAAPIFREIAAAVLKQ</sequence>
<comment type="similarity">
    <text evidence="2">Belongs to the transpeptidase family.</text>
</comment>
<dbReference type="GO" id="GO:0071555">
    <property type="term" value="P:cell wall organization"/>
    <property type="evidence" value="ECO:0007669"/>
    <property type="project" value="TreeGrafter"/>
</dbReference>
<dbReference type="GO" id="GO:0008658">
    <property type="term" value="F:penicillin binding"/>
    <property type="evidence" value="ECO:0007669"/>
    <property type="project" value="InterPro"/>
</dbReference>
<evidence type="ECO:0000256" key="1">
    <source>
        <dbReference type="ARBA" id="ARBA00004370"/>
    </source>
</evidence>
<keyword evidence="4" id="KW-0812">Transmembrane</keyword>
<dbReference type="InterPro" id="IPR001460">
    <property type="entry name" value="PCN-bd_Tpept"/>
</dbReference>
<evidence type="ECO:0000256" key="3">
    <source>
        <dbReference type="ARBA" id="ARBA00023136"/>
    </source>
</evidence>
<reference evidence="7" key="1">
    <citation type="submission" date="2016-08" db="EMBL/GenBank/DDBJ databases">
        <authorList>
            <person name="Seilhamer J.J."/>
        </authorList>
    </citation>
    <scope>NUCLEOTIDE SEQUENCE</scope>
    <source>
        <strain evidence="7">86</strain>
    </source>
</reference>
<dbReference type="Pfam" id="PF03717">
    <property type="entry name" value="PBP_dimer"/>
    <property type="match status" value="1"/>
</dbReference>
<gene>
    <name evidence="7" type="primary">spoVD</name>
    <name evidence="7" type="ORF">KL86SPO_30329</name>
</gene>
<protein>
    <submittedName>
        <fullName evidence="7">Stage V sporulation protein D</fullName>
    </submittedName>
</protein>
<keyword evidence="4" id="KW-1133">Transmembrane helix</keyword>
<dbReference type="InterPro" id="IPR005311">
    <property type="entry name" value="PBP_dimer"/>
</dbReference>
<feature type="transmembrane region" description="Helical" evidence="4">
    <location>
        <begin position="12"/>
        <end position="31"/>
    </location>
</feature>
<dbReference type="Gene3D" id="3.90.1310.10">
    <property type="entry name" value="Penicillin-binding protein 2a (Domain 2)"/>
    <property type="match status" value="1"/>
</dbReference>
<dbReference type="RefSeq" id="WP_075755584.1">
    <property type="nucleotide sequence ID" value="NZ_LT608335.1"/>
</dbReference>
<dbReference type="Pfam" id="PF00905">
    <property type="entry name" value="Transpeptidase"/>
    <property type="match status" value="1"/>
</dbReference>
<dbReference type="InterPro" id="IPR050515">
    <property type="entry name" value="Beta-lactam/transpept"/>
</dbReference>
<dbReference type="InterPro" id="IPR036138">
    <property type="entry name" value="PBP_dimer_sf"/>
</dbReference>
<name>A0A212LRP9_9FIRM</name>
<dbReference type="EMBL" id="FMJE01000003">
    <property type="protein sequence ID" value="SCM80151.1"/>
    <property type="molecule type" value="Genomic_DNA"/>
</dbReference>
<dbReference type="AlphaFoldDB" id="A0A212LRP9"/>
<evidence type="ECO:0000256" key="2">
    <source>
        <dbReference type="ARBA" id="ARBA00007171"/>
    </source>
</evidence>
<evidence type="ECO:0000259" key="5">
    <source>
        <dbReference type="Pfam" id="PF00905"/>
    </source>
</evidence>
<organism evidence="7">
    <name type="scientific">uncultured Sporomusa sp</name>
    <dbReference type="NCBI Taxonomy" id="307249"/>
    <lineage>
        <taxon>Bacteria</taxon>
        <taxon>Bacillati</taxon>
        <taxon>Bacillota</taxon>
        <taxon>Negativicutes</taxon>
        <taxon>Selenomonadales</taxon>
        <taxon>Sporomusaceae</taxon>
        <taxon>Sporomusa</taxon>
        <taxon>environmental samples</taxon>
    </lineage>
</organism>
<evidence type="ECO:0000313" key="7">
    <source>
        <dbReference type="EMBL" id="SCM80151.1"/>
    </source>
</evidence>
<accession>A0A212LRP9</accession>
<comment type="subcellular location">
    <subcellularLocation>
        <location evidence="1">Membrane</location>
    </subcellularLocation>
</comment>